<keyword evidence="4 8" id="KW-1003">Cell membrane</keyword>
<dbReference type="InterPro" id="IPR052017">
    <property type="entry name" value="TSUP"/>
</dbReference>
<dbReference type="PANTHER" id="PTHR30269:SF37">
    <property type="entry name" value="MEMBRANE TRANSPORTER PROTEIN"/>
    <property type="match status" value="1"/>
</dbReference>
<dbReference type="InterPro" id="IPR002781">
    <property type="entry name" value="TM_pro_TauE-like"/>
</dbReference>
<evidence type="ECO:0000256" key="5">
    <source>
        <dbReference type="ARBA" id="ARBA00022692"/>
    </source>
</evidence>
<evidence type="ECO:0000256" key="7">
    <source>
        <dbReference type="ARBA" id="ARBA00023136"/>
    </source>
</evidence>
<evidence type="ECO:0000256" key="4">
    <source>
        <dbReference type="ARBA" id="ARBA00022475"/>
    </source>
</evidence>
<accession>A0A7D3XUK6</accession>
<dbReference type="EMBL" id="CP053921">
    <property type="protein sequence ID" value="QKG70796.1"/>
    <property type="molecule type" value="Genomic_DNA"/>
</dbReference>
<evidence type="ECO:0000256" key="6">
    <source>
        <dbReference type="ARBA" id="ARBA00022989"/>
    </source>
</evidence>
<name>A0A7D3XUK6_9SPHN</name>
<comment type="similarity">
    <text evidence="2 8">Belongs to the 4-toluene sulfonate uptake permease (TSUP) (TC 2.A.102) family.</text>
</comment>
<keyword evidence="3" id="KW-0813">Transport</keyword>
<keyword evidence="6 8" id="KW-1133">Transmembrane helix</keyword>
<feature type="transmembrane region" description="Helical" evidence="8">
    <location>
        <begin position="131"/>
        <end position="149"/>
    </location>
</feature>
<evidence type="ECO:0000313" key="9">
    <source>
        <dbReference type="EMBL" id="QKG70796.1"/>
    </source>
</evidence>
<feature type="transmembrane region" description="Helical" evidence="8">
    <location>
        <begin position="27"/>
        <end position="44"/>
    </location>
</feature>
<feature type="transmembrane region" description="Helical" evidence="8">
    <location>
        <begin position="225"/>
        <end position="243"/>
    </location>
</feature>
<dbReference type="PANTHER" id="PTHR30269">
    <property type="entry name" value="TRANSMEMBRANE PROTEIN YFCA"/>
    <property type="match status" value="1"/>
</dbReference>
<evidence type="ECO:0000256" key="3">
    <source>
        <dbReference type="ARBA" id="ARBA00022448"/>
    </source>
</evidence>
<dbReference type="Proteomes" id="UP000504693">
    <property type="component" value="Chromosome"/>
</dbReference>
<protein>
    <recommendedName>
        <fullName evidence="8">Probable membrane transporter protein</fullName>
    </recommendedName>
</protein>
<evidence type="ECO:0000256" key="1">
    <source>
        <dbReference type="ARBA" id="ARBA00004651"/>
    </source>
</evidence>
<feature type="transmembrane region" description="Helical" evidence="8">
    <location>
        <begin position="50"/>
        <end position="69"/>
    </location>
</feature>
<comment type="subcellular location">
    <subcellularLocation>
        <location evidence="1 8">Cell membrane</location>
        <topology evidence="1 8">Multi-pass membrane protein</topology>
    </subcellularLocation>
</comment>
<reference evidence="9 10" key="1">
    <citation type="submission" date="2020-05" db="EMBL/GenBank/DDBJ databases">
        <title>Erythrobacter mangrovi sp. nov., isolated from rhizosphere soil of mangrove plant (Kandelia candel).</title>
        <authorList>
            <person name="Ye Y.H."/>
        </authorList>
    </citation>
    <scope>NUCLEOTIDE SEQUENCE [LARGE SCALE GENOMIC DNA]</scope>
    <source>
        <strain evidence="9 10">EB310</strain>
    </source>
</reference>
<gene>
    <name evidence="9" type="ORF">HQR01_05095</name>
</gene>
<dbReference type="KEGG" id="emv:HQR01_05095"/>
<proteinExistence type="inferred from homology"/>
<dbReference type="RefSeq" id="WP_173213136.1">
    <property type="nucleotide sequence ID" value="NZ_CP053921.1"/>
</dbReference>
<organism evidence="9 10">
    <name type="scientific">Erythrobacter mangrovi</name>
    <dbReference type="NCBI Taxonomy" id="2739433"/>
    <lineage>
        <taxon>Bacteria</taxon>
        <taxon>Pseudomonadati</taxon>
        <taxon>Pseudomonadota</taxon>
        <taxon>Alphaproteobacteria</taxon>
        <taxon>Sphingomonadales</taxon>
        <taxon>Erythrobacteraceae</taxon>
        <taxon>Erythrobacter/Porphyrobacter group</taxon>
        <taxon>Erythrobacter</taxon>
    </lineage>
</organism>
<keyword evidence="10" id="KW-1185">Reference proteome</keyword>
<dbReference type="GO" id="GO:0005886">
    <property type="term" value="C:plasma membrane"/>
    <property type="evidence" value="ECO:0007669"/>
    <property type="project" value="UniProtKB-SubCell"/>
</dbReference>
<sequence>MEIAGFALWQVGIALVATLASAYVRGLAGFGLAILLVPVLALALKPVEAVLIASMLGLMIGLTEIRWLINQAERSAWHIGGMVVLTTAPGMALLAITPAPVARLLIALVALSAFVAVLIPPREPEIPGRLNTLLTGAASGVLTGFAGMPGPPVVPYYVGRSIPREVAKASMVLVFTIASTTGIASGLALGMMHWRLLLLALALFPVVLIGNALGHRALGKISDRAWRIFAATVLGAASFAALLKLL</sequence>
<evidence type="ECO:0000256" key="2">
    <source>
        <dbReference type="ARBA" id="ARBA00009142"/>
    </source>
</evidence>
<evidence type="ECO:0000313" key="10">
    <source>
        <dbReference type="Proteomes" id="UP000504693"/>
    </source>
</evidence>
<keyword evidence="7 8" id="KW-0472">Membrane</keyword>
<dbReference type="AlphaFoldDB" id="A0A7D3XUK6"/>
<feature type="transmembrane region" description="Helical" evidence="8">
    <location>
        <begin position="196"/>
        <end position="213"/>
    </location>
</feature>
<feature type="transmembrane region" description="Helical" evidence="8">
    <location>
        <begin position="169"/>
        <end position="189"/>
    </location>
</feature>
<dbReference type="Pfam" id="PF01925">
    <property type="entry name" value="TauE"/>
    <property type="match status" value="1"/>
</dbReference>
<feature type="transmembrane region" description="Helical" evidence="8">
    <location>
        <begin position="102"/>
        <end position="119"/>
    </location>
</feature>
<evidence type="ECO:0000256" key="8">
    <source>
        <dbReference type="RuleBase" id="RU363041"/>
    </source>
</evidence>
<feature type="transmembrane region" description="Helical" evidence="8">
    <location>
        <begin position="76"/>
        <end position="96"/>
    </location>
</feature>
<keyword evidence="5 8" id="KW-0812">Transmembrane</keyword>